<dbReference type="Proteomes" id="UP000792457">
    <property type="component" value="Unassembled WGS sequence"/>
</dbReference>
<evidence type="ECO:0000313" key="2">
    <source>
        <dbReference type="Proteomes" id="UP000792457"/>
    </source>
</evidence>
<proteinExistence type="predicted"/>
<keyword evidence="2" id="KW-1185">Reference proteome</keyword>
<reference evidence="1" key="1">
    <citation type="submission" date="2013-04" db="EMBL/GenBank/DDBJ databases">
        <authorList>
            <person name="Qu J."/>
            <person name="Murali S.C."/>
            <person name="Bandaranaike D."/>
            <person name="Bellair M."/>
            <person name="Blankenburg K."/>
            <person name="Chao H."/>
            <person name="Dinh H."/>
            <person name="Doddapaneni H."/>
            <person name="Downs B."/>
            <person name="Dugan-Rocha S."/>
            <person name="Elkadiri S."/>
            <person name="Gnanaolivu R.D."/>
            <person name="Hernandez B."/>
            <person name="Javaid M."/>
            <person name="Jayaseelan J.C."/>
            <person name="Lee S."/>
            <person name="Li M."/>
            <person name="Ming W."/>
            <person name="Munidasa M."/>
            <person name="Muniz J."/>
            <person name="Nguyen L."/>
            <person name="Ongeri F."/>
            <person name="Osuji N."/>
            <person name="Pu L.-L."/>
            <person name="Puazo M."/>
            <person name="Qu C."/>
            <person name="Quiroz J."/>
            <person name="Raj R."/>
            <person name="Weissenberger G."/>
            <person name="Xin Y."/>
            <person name="Zou X."/>
            <person name="Han Y."/>
            <person name="Richards S."/>
            <person name="Worley K."/>
            <person name="Muzny D."/>
            <person name="Gibbs R."/>
        </authorList>
    </citation>
    <scope>NUCLEOTIDE SEQUENCE</scope>
    <source>
        <strain evidence="1">Sampled in the wild</strain>
    </source>
</reference>
<dbReference type="EMBL" id="KZ308292">
    <property type="protein sequence ID" value="KAG8226659.1"/>
    <property type="molecule type" value="Genomic_DNA"/>
</dbReference>
<comment type="caution">
    <text evidence="1">The sequence shown here is derived from an EMBL/GenBank/DDBJ whole genome shotgun (WGS) entry which is preliminary data.</text>
</comment>
<name>A0A8K0K1P7_LADFU</name>
<protein>
    <submittedName>
        <fullName evidence="1">Uncharacterized protein</fullName>
    </submittedName>
</protein>
<gene>
    <name evidence="1" type="ORF">J437_LFUL005745</name>
</gene>
<evidence type="ECO:0000313" key="1">
    <source>
        <dbReference type="EMBL" id="KAG8226659.1"/>
    </source>
</evidence>
<organism evidence="1 2">
    <name type="scientific">Ladona fulva</name>
    <name type="common">Scarce chaser dragonfly</name>
    <name type="synonym">Libellula fulva</name>
    <dbReference type="NCBI Taxonomy" id="123851"/>
    <lineage>
        <taxon>Eukaryota</taxon>
        <taxon>Metazoa</taxon>
        <taxon>Ecdysozoa</taxon>
        <taxon>Arthropoda</taxon>
        <taxon>Hexapoda</taxon>
        <taxon>Insecta</taxon>
        <taxon>Pterygota</taxon>
        <taxon>Palaeoptera</taxon>
        <taxon>Odonata</taxon>
        <taxon>Epiprocta</taxon>
        <taxon>Anisoptera</taxon>
        <taxon>Libelluloidea</taxon>
        <taxon>Libellulidae</taxon>
        <taxon>Ladona</taxon>
    </lineage>
</organism>
<dbReference type="AlphaFoldDB" id="A0A8K0K1P7"/>
<reference evidence="1" key="2">
    <citation type="submission" date="2017-10" db="EMBL/GenBank/DDBJ databases">
        <title>Ladona fulva Genome sequencing and assembly.</title>
        <authorList>
            <person name="Murali S."/>
            <person name="Richards S."/>
            <person name="Bandaranaike D."/>
            <person name="Bellair M."/>
            <person name="Blankenburg K."/>
            <person name="Chao H."/>
            <person name="Dinh H."/>
            <person name="Doddapaneni H."/>
            <person name="Dugan-Rocha S."/>
            <person name="Elkadiri S."/>
            <person name="Gnanaolivu R."/>
            <person name="Hernandez B."/>
            <person name="Skinner E."/>
            <person name="Javaid M."/>
            <person name="Lee S."/>
            <person name="Li M."/>
            <person name="Ming W."/>
            <person name="Munidasa M."/>
            <person name="Muniz J."/>
            <person name="Nguyen L."/>
            <person name="Hughes D."/>
            <person name="Osuji N."/>
            <person name="Pu L.-L."/>
            <person name="Puazo M."/>
            <person name="Qu C."/>
            <person name="Quiroz J."/>
            <person name="Raj R."/>
            <person name="Weissenberger G."/>
            <person name="Xin Y."/>
            <person name="Zou X."/>
            <person name="Han Y."/>
            <person name="Worley K."/>
            <person name="Muzny D."/>
            <person name="Gibbs R."/>
        </authorList>
    </citation>
    <scope>NUCLEOTIDE SEQUENCE</scope>
    <source>
        <strain evidence="1">Sampled in the wild</strain>
    </source>
</reference>
<accession>A0A8K0K1P7</accession>
<sequence length="65" mass="7693">METSCVLIHHLDTDDSRRSVYTLKFRGTSYEFSFLKIHNSRTFIKAAERFVDMPSRSFWILTFGV</sequence>